<evidence type="ECO:0000313" key="1">
    <source>
        <dbReference type="EMBL" id="RNA08561.1"/>
    </source>
</evidence>
<sequence>MKQWGENNIGWFEGYAPGLPSTSNSLKSTHDKIKETMKGKRLELIAFLDKCQKVLVKNWSIERSPILKLVNPETNFAENNNQKKFSTVPDITKQNINDAYGWNCLNKTIQTWIPGTDYFYVKEGLFYDLSRNECKEYEQKL</sequence>
<proteinExistence type="predicted"/>
<dbReference type="AlphaFoldDB" id="A0A3M7QC47"/>
<organism evidence="1 2">
    <name type="scientific">Brachionus plicatilis</name>
    <name type="common">Marine rotifer</name>
    <name type="synonym">Brachionus muelleri</name>
    <dbReference type="NCBI Taxonomy" id="10195"/>
    <lineage>
        <taxon>Eukaryota</taxon>
        <taxon>Metazoa</taxon>
        <taxon>Spiralia</taxon>
        <taxon>Gnathifera</taxon>
        <taxon>Rotifera</taxon>
        <taxon>Eurotatoria</taxon>
        <taxon>Monogononta</taxon>
        <taxon>Pseudotrocha</taxon>
        <taxon>Ploima</taxon>
        <taxon>Brachionidae</taxon>
        <taxon>Brachionus</taxon>
    </lineage>
</organism>
<gene>
    <name evidence="1" type="ORF">BpHYR1_051469</name>
</gene>
<evidence type="ECO:0000313" key="2">
    <source>
        <dbReference type="Proteomes" id="UP000276133"/>
    </source>
</evidence>
<dbReference type="EMBL" id="REGN01006699">
    <property type="protein sequence ID" value="RNA08561.1"/>
    <property type="molecule type" value="Genomic_DNA"/>
</dbReference>
<keyword evidence="2" id="KW-1185">Reference proteome</keyword>
<feature type="non-terminal residue" evidence="1">
    <location>
        <position position="141"/>
    </location>
</feature>
<reference evidence="1 2" key="1">
    <citation type="journal article" date="2018" name="Sci. Rep.">
        <title>Genomic signatures of local adaptation to the degree of environmental predictability in rotifers.</title>
        <authorList>
            <person name="Franch-Gras L."/>
            <person name="Hahn C."/>
            <person name="Garcia-Roger E.M."/>
            <person name="Carmona M.J."/>
            <person name="Serra M."/>
            <person name="Gomez A."/>
        </authorList>
    </citation>
    <scope>NUCLEOTIDE SEQUENCE [LARGE SCALE GENOMIC DNA]</scope>
    <source>
        <strain evidence="1">HYR1</strain>
    </source>
</reference>
<accession>A0A3M7QC47</accession>
<name>A0A3M7QC47_BRAPC</name>
<protein>
    <submittedName>
        <fullName evidence="1">Uncharacterized protein</fullName>
    </submittedName>
</protein>
<comment type="caution">
    <text evidence="1">The sequence shown here is derived from an EMBL/GenBank/DDBJ whole genome shotgun (WGS) entry which is preliminary data.</text>
</comment>
<dbReference type="Proteomes" id="UP000276133">
    <property type="component" value="Unassembled WGS sequence"/>
</dbReference>